<name>A0ABV0RA17_9TELE</name>
<organism evidence="1 2">
    <name type="scientific">Xenoophorus captivus</name>
    <dbReference type="NCBI Taxonomy" id="1517983"/>
    <lineage>
        <taxon>Eukaryota</taxon>
        <taxon>Metazoa</taxon>
        <taxon>Chordata</taxon>
        <taxon>Craniata</taxon>
        <taxon>Vertebrata</taxon>
        <taxon>Euteleostomi</taxon>
        <taxon>Actinopterygii</taxon>
        <taxon>Neopterygii</taxon>
        <taxon>Teleostei</taxon>
        <taxon>Neoteleostei</taxon>
        <taxon>Acanthomorphata</taxon>
        <taxon>Ovalentaria</taxon>
        <taxon>Atherinomorphae</taxon>
        <taxon>Cyprinodontiformes</taxon>
        <taxon>Goodeidae</taxon>
        <taxon>Xenoophorus</taxon>
    </lineage>
</organism>
<proteinExistence type="predicted"/>
<keyword evidence="2" id="KW-1185">Reference proteome</keyword>
<sequence length="71" mass="8309">MGLLTEWSPVNGCLFHSVDEIQRVMKTAVVLSEQVVQKTRLKMDRLVSETEASCGNVIQERRDKDYCWFFR</sequence>
<reference evidence="1 2" key="1">
    <citation type="submission" date="2021-06" db="EMBL/GenBank/DDBJ databases">
        <authorList>
            <person name="Palmer J.M."/>
        </authorList>
    </citation>
    <scope>NUCLEOTIDE SEQUENCE [LARGE SCALE GENOMIC DNA]</scope>
    <source>
        <strain evidence="1 2">XC_2019</strain>
        <tissue evidence="1">Muscle</tissue>
    </source>
</reference>
<evidence type="ECO:0000313" key="2">
    <source>
        <dbReference type="Proteomes" id="UP001434883"/>
    </source>
</evidence>
<gene>
    <name evidence="1" type="ORF">XENOCAPTIV_022587</name>
</gene>
<dbReference type="EMBL" id="JAHRIN010038665">
    <property type="protein sequence ID" value="MEQ2204990.1"/>
    <property type="molecule type" value="Genomic_DNA"/>
</dbReference>
<accession>A0ABV0RA17</accession>
<protein>
    <submittedName>
        <fullName evidence="1">Uncharacterized protein</fullName>
    </submittedName>
</protein>
<evidence type="ECO:0000313" key="1">
    <source>
        <dbReference type="EMBL" id="MEQ2204990.1"/>
    </source>
</evidence>
<comment type="caution">
    <text evidence="1">The sequence shown here is derived from an EMBL/GenBank/DDBJ whole genome shotgun (WGS) entry which is preliminary data.</text>
</comment>
<dbReference type="Proteomes" id="UP001434883">
    <property type="component" value="Unassembled WGS sequence"/>
</dbReference>